<evidence type="ECO:0000313" key="5">
    <source>
        <dbReference type="EMBL" id="MFD2157849.1"/>
    </source>
</evidence>
<dbReference type="SUPFAM" id="SSF75620">
    <property type="entry name" value="Release factor"/>
    <property type="match status" value="1"/>
</dbReference>
<organism evidence="5 6">
    <name type="scientific">Rubritalea tangerina</name>
    <dbReference type="NCBI Taxonomy" id="430798"/>
    <lineage>
        <taxon>Bacteria</taxon>
        <taxon>Pseudomonadati</taxon>
        <taxon>Verrucomicrobiota</taxon>
        <taxon>Verrucomicrobiia</taxon>
        <taxon>Verrucomicrobiales</taxon>
        <taxon>Rubritaleaceae</taxon>
        <taxon>Rubritalea</taxon>
    </lineage>
</organism>
<keyword evidence="6" id="KW-1185">Reference proteome</keyword>
<comment type="caution">
    <text evidence="5">The sequence shown here is derived from an EMBL/GenBank/DDBJ whole genome shotgun (WGS) entry which is preliminary data.</text>
</comment>
<reference evidence="6" key="1">
    <citation type="journal article" date="2019" name="Int. J. Syst. Evol. Microbiol.">
        <title>The Global Catalogue of Microorganisms (GCM) 10K type strain sequencing project: providing services to taxonomists for standard genome sequencing and annotation.</title>
        <authorList>
            <consortium name="The Broad Institute Genomics Platform"/>
            <consortium name="The Broad Institute Genome Sequencing Center for Infectious Disease"/>
            <person name="Wu L."/>
            <person name="Ma J."/>
        </authorList>
    </citation>
    <scope>NUCLEOTIDE SEQUENCE [LARGE SCALE GENOMIC DNA]</scope>
    <source>
        <strain evidence="6">CCUG 57942</strain>
    </source>
</reference>
<accession>A0ABW4Z7C1</accession>
<evidence type="ECO:0000256" key="3">
    <source>
        <dbReference type="SAM" id="MobiDB-lite"/>
    </source>
</evidence>
<evidence type="ECO:0000256" key="2">
    <source>
        <dbReference type="ARBA" id="ARBA00022946"/>
    </source>
</evidence>
<dbReference type="Gene3D" id="3.30.160.20">
    <property type="match status" value="1"/>
</dbReference>
<feature type="compositionally biased region" description="Basic residues" evidence="3">
    <location>
        <begin position="94"/>
        <end position="131"/>
    </location>
</feature>
<dbReference type="Pfam" id="PF00472">
    <property type="entry name" value="RF-1"/>
    <property type="match status" value="1"/>
</dbReference>
<dbReference type="Proteomes" id="UP001597389">
    <property type="component" value="Unassembled WGS sequence"/>
</dbReference>
<feature type="domain" description="Prokaryotic-type class I peptide chain release factors" evidence="4">
    <location>
        <begin position="17"/>
        <end position="124"/>
    </location>
</feature>
<name>A0ABW4Z7C1_9BACT</name>
<dbReference type="InterPro" id="IPR052405">
    <property type="entry name" value="Mito_Transl_Release_Factor"/>
</dbReference>
<dbReference type="InterPro" id="IPR000352">
    <property type="entry name" value="Pep_chain_release_fac_I"/>
</dbReference>
<dbReference type="RefSeq" id="WP_377177399.1">
    <property type="nucleotide sequence ID" value="NZ_JBHUJB010000013.1"/>
</dbReference>
<dbReference type="InterPro" id="IPR045853">
    <property type="entry name" value="Pep_chain_release_fac_I_sf"/>
</dbReference>
<sequence>MPLDPQLETLLTKLGAPPATLTEKFILGSGAGGQKINKSSTCVYLKHHPSGIEIKCQAGRSREHNRQLARLELANKLRAHYQQAADQKRDAREKKRRTNRPRSRNSKNRMLKNKKHHAQKKNLRKRPGLHD</sequence>
<feature type="region of interest" description="Disordered" evidence="3">
    <location>
        <begin position="80"/>
        <end position="131"/>
    </location>
</feature>
<keyword evidence="2" id="KW-0809">Transit peptide</keyword>
<gene>
    <name evidence="5" type="ORF">ACFSW8_02935</name>
</gene>
<proteinExistence type="inferred from homology"/>
<dbReference type="PANTHER" id="PTHR46203">
    <property type="entry name" value="PROBABLE PEPTIDE CHAIN RELEASE FACTOR C12ORF65"/>
    <property type="match status" value="1"/>
</dbReference>
<evidence type="ECO:0000313" key="6">
    <source>
        <dbReference type="Proteomes" id="UP001597389"/>
    </source>
</evidence>
<dbReference type="EMBL" id="JBHUJB010000013">
    <property type="protein sequence ID" value="MFD2157849.1"/>
    <property type="molecule type" value="Genomic_DNA"/>
</dbReference>
<evidence type="ECO:0000259" key="4">
    <source>
        <dbReference type="Pfam" id="PF00472"/>
    </source>
</evidence>
<comment type="similarity">
    <text evidence="1">Belongs to the prokaryotic/mitochondrial release factor family.</text>
</comment>
<evidence type="ECO:0000256" key="1">
    <source>
        <dbReference type="ARBA" id="ARBA00010835"/>
    </source>
</evidence>
<protein>
    <submittedName>
        <fullName evidence="5">Peptide chain release factor family protein</fullName>
    </submittedName>
</protein>
<dbReference type="PANTHER" id="PTHR46203:SF1">
    <property type="entry name" value="MITOCHONDRIAL TRANSLATION RELEASE FACTOR IN RESCUE"/>
    <property type="match status" value="1"/>
</dbReference>